<dbReference type="GO" id="GO:0006935">
    <property type="term" value="P:chemotaxis"/>
    <property type="evidence" value="ECO:0007669"/>
    <property type="project" value="InterPro"/>
</dbReference>
<dbReference type="InterPro" id="IPR036061">
    <property type="entry name" value="CheW-like_dom_sf"/>
</dbReference>
<dbReference type="PROSITE" id="PS50851">
    <property type="entry name" value="CHEW"/>
    <property type="match status" value="1"/>
</dbReference>
<dbReference type="EMBL" id="CP045273">
    <property type="protein sequence ID" value="QJX80613.1"/>
    <property type="molecule type" value="Genomic_DNA"/>
</dbReference>
<gene>
    <name evidence="2" type="ORF">FDZ14_31475</name>
</gene>
<dbReference type="SUPFAM" id="SSF50341">
    <property type="entry name" value="CheW-like"/>
    <property type="match status" value="1"/>
</dbReference>
<evidence type="ECO:0000259" key="1">
    <source>
        <dbReference type="PROSITE" id="PS50851"/>
    </source>
</evidence>
<reference evidence="2 3" key="1">
    <citation type="submission" date="2019-10" db="EMBL/GenBank/DDBJ databases">
        <title>Complete genome sequences for adaption low water activity.</title>
        <authorList>
            <person name="Zhao L."/>
            <person name="Zhong J."/>
        </authorList>
    </citation>
    <scope>NUCLEOTIDE SEQUENCE [LARGE SCALE GENOMIC DNA]</scope>
    <source>
        <strain evidence="2 3">FDU301</strain>
        <plasmid evidence="3">pfdu301a</plasmid>
    </source>
</reference>
<dbReference type="Pfam" id="PF01584">
    <property type="entry name" value="CheW"/>
    <property type="match status" value="1"/>
</dbReference>
<dbReference type="GO" id="GO:0007165">
    <property type="term" value="P:signal transduction"/>
    <property type="evidence" value="ECO:0007669"/>
    <property type="project" value="InterPro"/>
</dbReference>
<evidence type="ECO:0000313" key="3">
    <source>
        <dbReference type="Proteomes" id="UP000501076"/>
    </source>
</evidence>
<evidence type="ECO:0000313" key="2">
    <source>
        <dbReference type="EMBL" id="QJX80613.1"/>
    </source>
</evidence>
<dbReference type="Proteomes" id="UP000501076">
    <property type="component" value="Plasmid pFDU301A"/>
</dbReference>
<organism evidence="2 3">
    <name type="scientific">Priestia megaterium</name>
    <name type="common">Bacillus megaterium</name>
    <dbReference type="NCBI Taxonomy" id="1404"/>
    <lineage>
        <taxon>Bacteria</taxon>
        <taxon>Bacillati</taxon>
        <taxon>Bacillota</taxon>
        <taxon>Bacilli</taxon>
        <taxon>Bacillales</taxon>
        <taxon>Bacillaceae</taxon>
        <taxon>Priestia</taxon>
    </lineage>
</organism>
<feature type="domain" description="CheW-like" evidence="1">
    <location>
        <begin position="24"/>
        <end position="161"/>
    </location>
</feature>
<proteinExistence type="predicted"/>
<dbReference type="AlphaFoldDB" id="A0A6M6E0J0"/>
<protein>
    <recommendedName>
        <fullName evidence="1">CheW-like domain-containing protein</fullName>
    </recommendedName>
</protein>
<dbReference type="InterPro" id="IPR002545">
    <property type="entry name" value="CheW-lke_dom"/>
</dbReference>
<sequence length="222" mass="25993">MNVCLDREVFLLLNSLEKRVKHLKEKYLVYSWMGQLFASSINEVVEVLDLNNMVKTSREEMKLTSWKNRTMPVLDPVSLLTIEETPITKQSKIVIIEAKNMKVGFLVEKIIGIEELKLEDMKEPNVSEKRFVKNTLGSYKIVDFGHFINADTLPLIKKALEINVSVVLNGEELLSQRWNEREAMLEELKLESLNFLIESNRRKIDDFYIDGMMRIHRMIEKM</sequence>
<geneLocation type="plasmid" evidence="3">
    <name>pfdu301a</name>
</geneLocation>
<accession>A0A6M6E0J0</accession>
<name>A0A6M6E0J0_PRIMG</name>
<dbReference type="Gene3D" id="2.40.50.180">
    <property type="entry name" value="CheA-289, Domain 4"/>
    <property type="match status" value="1"/>
</dbReference>
<keyword evidence="2" id="KW-0614">Plasmid</keyword>